<keyword evidence="1" id="KW-0472">Membrane</keyword>
<keyword evidence="1" id="KW-0812">Transmembrane</keyword>
<dbReference type="Proteomes" id="UP000835052">
    <property type="component" value="Unassembled WGS sequence"/>
</dbReference>
<proteinExistence type="predicted"/>
<evidence type="ECO:0000313" key="3">
    <source>
        <dbReference type="Proteomes" id="UP000835052"/>
    </source>
</evidence>
<dbReference type="PANTHER" id="PTHR34149">
    <property type="entry name" value="PROTEIN CBG11905-RELATED"/>
    <property type="match status" value="1"/>
</dbReference>
<comment type="caution">
    <text evidence="2">The sequence shown here is derived from an EMBL/GenBank/DDBJ whole genome shotgun (WGS) entry which is preliminary data.</text>
</comment>
<gene>
    <name evidence="2" type="ORF">CAUJ_LOCUS7116</name>
</gene>
<feature type="transmembrane region" description="Helical" evidence="1">
    <location>
        <begin position="45"/>
        <end position="67"/>
    </location>
</feature>
<dbReference type="OrthoDB" id="5856120at2759"/>
<reference evidence="2" key="1">
    <citation type="submission" date="2020-10" db="EMBL/GenBank/DDBJ databases">
        <authorList>
            <person name="Kikuchi T."/>
        </authorList>
    </citation>
    <scope>NUCLEOTIDE SEQUENCE</scope>
    <source>
        <strain evidence="2">NKZ352</strain>
    </source>
</reference>
<name>A0A8S1H750_9PELO</name>
<dbReference type="InterPro" id="IPR022559">
    <property type="entry name" value="SUP-1-like"/>
</dbReference>
<dbReference type="EMBL" id="CAJGYM010000020">
    <property type="protein sequence ID" value="CAD6191197.1"/>
    <property type="molecule type" value="Genomic_DNA"/>
</dbReference>
<dbReference type="Pfam" id="PF10853">
    <property type="entry name" value="DUF2650"/>
    <property type="match status" value="1"/>
</dbReference>
<accession>A0A8S1H750</accession>
<feature type="transmembrane region" description="Helical" evidence="1">
    <location>
        <begin position="122"/>
        <end position="144"/>
    </location>
</feature>
<organism evidence="2 3">
    <name type="scientific">Caenorhabditis auriculariae</name>
    <dbReference type="NCBI Taxonomy" id="2777116"/>
    <lineage>
        <taxon>Eukaryota</taxon>
        <taxon>Metazoa</taxon>
        <taxon>Ecdysozoa</taxon>
        <taxon>Nematoda</taxon>
        <taxon>Chromadorea</taxon>
        <taxon>Rhabditida</taxon>
        <taxon>Rhabditina</taxon>
        <taxon>Rhabditomorpha</taxon>
        <taxon>Rhabditoidea</taxon>
        <taxon>Rhabditidae</taxon>
        <taxon>Peloderinae</taxon>
        <taxon>Caenorhabditis</taxon>
    </lineage>
</organism>
<keyword evidence="1" id="KW-1133">Transmembrane helix</keyword>
<sequence length="162" mass="18079">MLGPESPPVVVWSRPPSLRSIRSGKRVLPGQYVLDDPDTLCVLPYSMRLLGCLLTLLLICSLVAAILNSLQGNSYGSASYCKLPEQPFRADVLCPQESMFFYYVCCTSEDGKPLKCCPKIRIWLLLAIVCVALSCLLSIVYAFIRYFCKCHAHKPVRLQSDV</sequence>
<dbReference type="PANTHER" id="PTHR34149:SF12">
    <property type="entry name" value="MEMBRANE PROTEIN UL56"/>
    <property type="match status" value="1"/>
</dbReference>
<protein>
    <submittedName>
        <fullName evidence="2">Uncharacterized protein</fullName>
    </submittedName>
</protein>
<evidence type="ECO:0000313" key="2">
    <source>
        <dbReference type="EMBL" id="CAD6191197.1"/>
    </source>
</evidence>
<evidence type="ECO:0000256" key="1">
    <source>
        <dbReference type="SAM" id="Phobius"/>
    </source>
</evidence>
<keyword evidence="3" id="KW-1185">Reference proteome</keyword>
<dbReference type="AlphaFoldDB" id="A0A8S1H750"/>